<evidence type="ECO:0000313" key="4">
    <source>
        <dbReference type="Proteomes" id="UP000015105"/>
    </source>
</evidence>
<evidence type="ECO:0000256" key="2">
    <source>
        <dbReference type="RuleBase" id="RU003690"/>
    </source>
</evidence>
<dbReference type="Gramene" id="AET4Gv20616400.22">
    <property type="protein sequence ID" value="AET4Gv20616400.22"/>
    <property type="gene ID" value="AET4Gv20616400"/>
</dbReference>
<dbReference type="PANTHER" id="PTHR10353:SF313">
    <property type="entry name" value="BETA-GLUCOSIDASE 6"/>
    <property type="match status" value="1"/>
</dbReference>
<dbReference type="Proteomes" id="UP000015105">
    <property type="component" value="Chromosome 4D"/>
</dbReference>
<dbReference type="PANTHER" id="PTHR10353">
    <property type="entry name" value="GLYCOSYL HYDROLASE"/>
    <property type="match status" value="1"/>
</dbReference>
<dbReference type="GO" id="GO:0005975">
    <property type="term" value="P:carbohydrate metabolic process"/>
    <property type="evidence" value="ECO:0007669"/>
    <property type="project" value="InterPro"/>
</dbReference>
<comment type="similarity">
    <text evidence="1 2">Belongs to the glycosyl hydrolase 1 family.</text>
</comment>
<protein>
    <submittedName>
        <fullName evidence="3">Uncharacterized protein</fullName>
    </submittedName>
</protein>
<reference evidence="3" key="5">
    <citation type="journal article" date="2021" name="G3 (Bethesda)">
        <title>Aegilops tauschii genome assembly Aet v5.0 features greater sequence contiguity and improved annotation.</title>
        <authorList>
            <person name="Wang L."/>
            <person name="Zhu T."/>
            <person name="Rodriguez J.C."/>
            <person name="Deal K.R."/>
            <person name="Dubcovsky J."/>
            <person name="McGuire P.E."/>
            <person name="Lux T."/>
            <person name="Spannagl M."/>
            <person name="Mayer K.F.X."/>
            <person name="Baldrich P."/>
            <person name="Meyers B.C."/>
            <person name="Huo N."/>
            <person name="Gu Y.Q."/>
            <person name="Zhou H."/>
            <person name="Devos K.M."/>
            <person name="Bennetzen J.L."/>
            <person name="Unver T."/>
            <person name="Budak H."/>
            <person name="Gulick P.J."/>
            <person name="Galiba G."/>
            <person name="Kalapos B."/>
            <person name="Nelson D.R."/>
            <person name="Li P."/>
            <person name="You F.M."/>
            <person name="Luo M.C."/>
            <person name="Dvorak J."/>
        </authorList>
    </citation>
    <scope>NUCLEOTIDE SEQUENCE [LARGE SCALE GENOMIC DNA]</scope>
    <source>
        <strain evidence="3">cv. AL8/78</strain>
    </source>
</reference>
<reference evidence="3" key="4">
    <citation type="submission" date="2019-03" db="UniProtKB">
        <authorList>
            <consortium name="EnsemblPlants"/>
        </authorList>
    </citation>
    <scope>IDENTIFICATION</scope>
</reference>
<dbReference type="GO" id="GO:0008422">
    <property type="term" value="F:beta-glucosidase activity"/>
    <property type="evidence" value="ECO:0007669"/>
    <property type="project" value="TreeGrafter"/>
</dbReference>
<dbReference type="Gene3D" id="3.20.20.80">
    <property type="entry name" value="Glycosidases"/>
    <property type="match status" value="1"/>
</dbReference>
<dbReference type="InterPro" id="IPR017853">
    <property type="entry name" value="GH"/>
</dbReference>
<organism evidence="3 4">
    <name type="scientific">Aegilops tauschii subsp. strangulata</name>
    <name type="common">Goatgrass</name>
    <dbReference type="NCBI Taxonomy" id="200361"/>
    <lineage>
        <taxon>Eukaryota</taxon>
        <taxon>Viridiplantae</taxon>
        <taxon>Streptophyta</taxon>
        <taxon>Embryophyta</taxon>
        <taxon>Tracheophyta</taxon>
        <taxon>Spermatophyta</taxon>
        <taxon>Magnoliopsida</taxon>
        <taxon>Liliopsida</taxon>
        <taxon>Poales</taxon>
        <taxon>Poaceae</taxon>
        <taxon>BOP clade</taxon>
        <taxon>Pooideae</taxon>
        <taxon>Triticodae</taxon>
        <taxon>Triticeae</taxon>
        <taxon>Triticinae</taxon>
        <taxon>Aegilops</taxon>
    </lineage>
</organism>
<reference evidence="4" key="2">
    <citation type="journal article" date="2017" name="Nat. Plants">
        <title>The Aegilops tauschii genome reveals multiple impacts of transposons.</title>
        <authorList>
            <person name="Zhao G."/>
            <person name="Zou C."/>
            <person name="Li K."/>
            <person name="Wang K."/>
            <person name="Li T."/>
            <person name="Gao L."/>
            <person name="Zhang X."/>
            <person name="Wang H."/>
            <person name="Yang Z."/>
            <person name="Liu X."/>
            <person name="Jiang W."/>
            <person name="Mao L."/>
            <person name="Kong X."/>
            <person name="Jiao Y."/>
            <person name="Jia J."/>
        </authorList>
    </citation>
    <scope>NUCLEOTIDE SEQUENCE [LARGE SCALE GENOMIC DNA]</scope>
    <source>
        <strain evidence="4">cv. AL8/78</strain>
    </source>
</reference>
<dbReference type="AlphaFoldDB" id="A0A453IN42"/>
<proteinExistence type="inferred from homology"/>
<evidence type="ECO:0000256" key="1">
    <source>
        <dbReference type="ARBA" id="ARBA00010838"/>
    </source>
</evidence>
<keyword evidence="4" id="KW-1185">Reference proteome</keyword>
<dbReference type="Pfam" id="PF00232">
    <property type="entry name" value="Glyco_hydro_1"/>
    <property type="match status" value="1"/>
</dbReference>
<name>A0A453IN42_AEGTS</name>
<sequence length="181" mass="20261">SDGVGQVNQAGIDHYNKLINALLAKGIQPYVTLYHWDLPQALEDKYNGWLDRQIVDDFAEYAETCFAAFGDRVKHWITVNEPHTVAIQGYDAGLQAPGRCSVLLHLYCKSGNSGTEPYIVAHNFILAHAAVSHAYRTKYKVIVRATIPIDDADSYPDHVHCRTVGNCCRRRRTGSSAWRST</sequence>
<dbReference type="InterPro" id="IPR001360">
    <property type="entry name" value="Glyco_hydro_1"/>
</dbReference>
<dbReference type="EnsemblPlants" id="AET4Gv20616400.22">
    <property type="protein sequence ID" value="AET4Gv20616400.22"/>
    <property type="gene ID" value="AET4Gv20616400"/>
</dbReference>
<reference evidence="4" key="1">
    <citation type="journal article" date="2014" name="Science">
        <title>Ancient hybridizations among the ancestral genomes of bread wheat.</title>
        <authorList>
            <consortium name="International Wheat Genome Sequencing Consortium,"/>
            <person name="Marcussen T."/>
            <person name="Sandve S.R."/>
            <person name="Heier L."/>
            <person name="Spannagl M."/>
            <person name="Pfeifer M."/>
            <person name="Jakobsen K.S."/>
            <person name="Wulff B.B."/>
            <person name="Steuernagel B."/>
            <person name="Mayer K.F."/>
            <person name="Olsen O.A."/>
        </authorList>
    </citation>
    <scope>NUCLEOTIDE SEQUENCE [LARGE SCALE GENOMIC DNA]</scope>
    <source>
        <strain evidence="4">cv. AL8/78</strain>
    </source>
</reference>
<evidence type="ECO:0000313" key="3">
    <source>
        <dbReference type="EnsemblPlants" id="AET4Gv20616400.22"/>
    </source>
</evidence>
<reference evidence="3" key="3">
    <citation type="journal article" date="2017" name="Nature">
        <title>Genome sequence of the progenitor of the wheat D genome Aegilops tauschii.</title>
        <authorList>
            <person name="Luo M.C."/>
            <person name="Gu Y.Q."/>
            <person name="Puiu D."/>
            <person name="Wang H."/>
            <person name="Twardziok S.O."/>
            <person name="Deal K.R."/>
            <person name="Huo N."/>
            <person name="Zhu T."/>
            <person name="Wang L."/>
            <person name="Wang Y."/>
            <person name="McGuire P.E."/>
            <person name="Liu S."/>
            <person name="Long H."/>
            <person name="Ramasamy R.K."/>
            <person name="Rodriguez J.C."/>
            <person name="Van S.L."/>
            <person name="Yuan L."/>
            <person name="Wang Z."/>
            <person name="Xia Z."/>
            <person name="Xiao L."/>
            <person name="Anderson O.D."/>
            <person name="Ouyang S."/>
            <person name="Liang Y."/>
            <person name="Zimin A.V."/>
            <person name="Pertea G."/>
            <person name="Qi P."/>
            <person name="Bennetzen J.L."/>
            <person name="Dai X."/>
            <person name="Dawson M.W."/>
            <person name="Muller H.G."/>
            <person name="Kugler K."/>
            <person name="Rivarola-Duarte L."/>
            <person name="Spannagl M."/>
            <person name="Mayer K.F.X."/>
            <person name="Lu F.H."/>
            <person name="Bevan M.W."/>
            <person name="Leroy P."/>
            <person name="Li P."/>
            <person name="You F.M."/>
            <person name="Sun Q."/>
            <person name="Liu Z."/>
            <person name="Lyons E."/>
            <person name="Wicker T."/>
            <person name="Salzberg S.L."/>
            <person name="Devos K.M."/>
            <person name="Dvorak J."/>
        </authorList>
    </citation>
    <scope>NUCLEOTIDE SEQUENCE [LARGE SCALE GENOMIC DNA]</scope>
    <source>
        <strain evidence="3">cv. AL8/78</strain>
    </source>
</reference>
<accession>A0A453IN42</accession>
<dbReference type="SUPFAM" id="SSF51445">
    <property type="entry name" value="(Trans)glycosidases"/>
    <property type="match status" value="1"/>
</dbReference>